<evidence type="ECO:0000256" key="2">
    <source>
        <dbReference type="ARBA" id="ARBA00023125"/>
    </source>
</evidence>
<name>A0A0F5JZV3_9BURK</name>
<protein>
    <submittedName>
        <fullName evidence="5">GntR family transcriptional regulator</fullName>
    </submittedName>
</protein>
<dbReference type="InterPro" id="IPR028978">
    <property type="entry name" value="Chorismate_lyase_/UTRA_dom_sf"/>
</dbReference>
<dbReference type="GO" id="GO:0045892">
    <property type="term" value="P:negative regulation of DNA-templated transcription"/>
    <property type="evidence" value="ECO:0007669"/>
    <property type="project" value="TreeGrafter"/>
</dbReference>
<evidence type="ECO:0000313" key="6">
    <source>
        <dbReference type="Proteomes" id="UP000033618"/>
    </source>
</evidence>
<evidence type="ECO:0000313" key="5">
    <source>
        <dbReference type="EMBL" id="KKB62842.1"/>
    </source>
</evidence>
<dbReference type="Pfam" id="PF07702">
    <property type="entry name" value="UTRA"/>
    <property type="match status" value="1"/>
</dbReference>
<dbReference type="Gene3D" id="1.10.10.10">
    <property type="entry name" value="Winged helix-like DNA-binding domain superfamily/Winged helix DNA-binding domain"/>
    <property type="match status" value="1"/>
</dbReference>
<evidence type="ECO:0000259" key="4">
    <source>
        <dbReference type="PROSITE" id="PS50949"/>
    </source>
</evidence>
<accession>A0A0F5JZV3</accession>
<keyword evidence="2" id="KW-0238">DNA-binding</keyword>
<dbReference type="SUPFAM" id="SSF64288">
    <property type="entry name" value="Chorismate lyase-like"/>
    <property type="match status" value="1"/>
</dbReference>
<dbReference type="Gene3D" id="3.40.1410.10">
    <property type="entry name" value="Chorismate lyase-like"/>
    <property type="match status" value="1"/>
</dbReference>
<dbReference type="InterPro" id="IPR050679">
    <property type="entry name" value="Bact_HTH_transcr_reg"/>
</dbReference>
<organism evidence="5 6">
    <name type="scientific">Robbsia andropogonis</name>
    <dbReference type="NCBI Taxonomy" id="28092"/>
    <lineage>
        <taxon>Bacteria</taxon>
        <taxon>Pseudomonadati</taxon>
        <taxon>Pseudomonadota</taxon>
        <taxon>Betaproteobacteria</taxon>
        <taxon>Burkholderiales</taxon>
        <taxon>Burkholderiaceae</taxon>
        <taxon>Robbsia</taxon>
    </lineage>
</organism>
<dbReference type="InterPro" id="IPR012702">
    <property type="entry name" value="CP_lyase_PhnF"/>
</dbReference>
<dbReference type="NCBIfam" id="TIGR02325">
    <property type="entry name" value="C_P_lyase_phnF"/>
    <property type="match status" value="1"/>
</dbReference>
<dbReference type="InterPro" id="IPR000524">
    <property type="entry name" value="Tscrpt_reg_HTH_GntR"/>
</dbReference>
<dbReference type="STRING" id="28092.WM40_15140"/>
<dbReference type="SMART" id="SM00345">
    <property type="entry name" value="HTH_GNTR"/>
    <property type="match status" value="1"/>
</dbReference>
<proteinExistence type="predicted"/>
<dbReference type="RefSeq" id="WP_024903283.1">
    <property type="nucleotide sequence ID" value="NZ_CADFGU010000007.1"/>
</dbReference>
<dbReference type="CDD" id="cd07377">
    <property type="entry name" value="WHTH_GntR"/>
    <property type="match status" value="1"/>
</dbReference>
<dbReference type="AlphaFoldDB" id="A0A0F5JZV3"/>
<reference evidence="5 6" key="1">
    <citation type="submission" date="2015-03" db="EMBL/GenBank/DDBJ databases">
        <title>Draft Genome Sequence of Burkholderia andropogonis type strain ICMP2807, isolated from Sorghum bicolor.</title>
        <authorList>
            <person name="Lopes-Santos L."/>
            <person name="Castro D.B."/>
            <person name="Ottoboni L.M."/>
            <person name="Park D."/>
            <person name="Weirc B.S."/>
            <person name="Destefano S.A."/>
        </authorList>
    </citation>
    <scope>NUCLEOTIDE SEQUENCE [LARGE SCALE GENOMIC DNA]</scope>
    <source>
        <strain evidence="5 6">ICMP2807</strain>
    </source>
</reference>
<dbReference type="PANTHER" id="PTHR44846">
    <property type="entry name" value="MANNOSYL-D-GLYCERATE TRANSPORT/METABOLISM SYSTEM REPRESSOR MNGR-RELATED"/>
    <property type="match status" value="1"/>
</dbReference>
<dbReference type="GO" id="GO:0003700">
    <property type="term" value="F:DNA-binding transcription factor activity"/>
    <property type="evidence" value="ECO:0007669"/>
    <property type="project" value="InterPro"/>
</dbReference>
<keyword evidence="1" id="KW-0805">Transcription regulation</keyword>
<dbReference type="InterPro" id="IPR036390">
    <property type="entry name" value="WH_DNA-bd_sf"/>
</dbReference>
<dbReference type="PRINTS" id="PR00035">
    <property type="entry name" value="HTHGNTR"/>
</dbReference>
<dbReference type="Proteomes" id="UP000033618">
    <property type="component" value="Unassembled WGS sequence"/>
</dbReference>
<keyword evidence="6" id="KW-1185">Reference proteome</keyword>
<gene>
    <name evidence="5" type="ORF">WM40_15140</name>
</gene>
<dbReference type="SUPFAM" id="SSF46785">
    <property type="entry name" value="Winged helix' DNA-binding domain"/>
    <property type="match status" value="1"/>
</dbReference>
<sequence length="241" mass="27051">MVERDTGVAVWRQIGESLAEDIRARRYPPGAQLPTENALATHYAVNRHTVRRAIGELAQHGLVRIERGRGTFVESSALRYAIGKRTRFTETLRQHGMHGQTTVIDSAMLTDATIARHLGLTRQAKLLYVRICRHAEKNPVSVSDNYFDARRFPGFVDALRETASVSVAFERHGVDDYIRLWSRITARLPEADIARLLDQPKMRPILQVEALNADLQGAPLQYTIARLAGDGVELMVSNEDV</sequence>
<feature type="domain" description="HTH gntR-type" evidence="4">
    <location>
        <begin position="8"/>
        <end position="76"/>
    </location>
</feature>
<dbReference type="InterPro" id="IPR036388">
    <property type="entry name" value="WH-like_DNA-bd_sf"/>
</dbReference>
<dbReference type="PROSITE" id="PS50949">
    <property type="entry name" value="HTH_GNTR"/>
    <property type="match status" value="1"/>
</dbReference>
<keyword evidence="3" id="KW-0804">Transcription</keyword>
<dbReference type="SMART" id="SM00866">
    <property type="entry name" value="UTRA"/>
    <property type="match status" value="1"/>
</dbReference>
<evidence type="ECO:0000256" key="1">
    <source>
        <dbReference type="ARBA" id="ARBA00023015"/>
    </source>
</evidence>
<dbReference type="PANTHER" id="PTHR44846:SF1">
    <property type="entry name" value="MANNOSYL-D-GLYCERATE TRANSPORT_METABOLISM SYSTEM REPRESSOR MNGR-RELATED"/>
    <property type="match status" value="1"/>
</dbReference>
<dbReference type="GO" id="GO:0003677">
    <property type="term" value="F:DNA binding"/>
    <property type="evidence" value="ECO:0007669"/>
    <property type="project" value="UniProtKB-KW"/>
</dbReference>
<dbReference type="Pfam" id="PF00392">
    <property type="entry name" value="GntR"/>
    <property type="match status" value="1"/>
</dbReference>
<dbReference type="EMBL" id="LAQU01000015">
    <property type="protein sequence ID" value="KKB62842.1"/>
    <property type="molecule type" value="Genomic_DNA"/>
</dbReference>
<evidence type="ECO:0000256" key="3">
    <source>
        <dbReference type="ARBA" id="ARBA00023163"/>
    </source>
</evidence>
<dbReference type="InterPro" id="IPR011663">
    <property type="entry name" value="UTRA"/>
</dbReference>
<comment type="caution">
    <text evidence="5">The sequence shown here is derived from an EMBL/GenBank/DDBJ whole genome shotgun (WGS) entry which is preliminary data.</text>
</comment>
<dbReference type="OrthoDB" id="6626198at2"/>
<dbReference type="PATRIC" id="fig|28092.6.peg.3574"/>